<feature type="region of interest" description="Disordered" evidence="1">
    <location>
        <begin position="143"/>
        <end position="167"/>
    </location>
</feature>
<dbReference type="SUPFAM" id="SSF55729">
    <property type="entry name" value="Acyl-CoA N-acyltransferases (Nat)"/>
    <property type="match status" value="1"/>
</dbReference>
<dbReference type="Proteomes" id="UP000094065">
    <property type="component" value="Unassembled WGS sequence"/>
</dbReference>
<gene>
    <name evidence="3" type="ORF">L202_07158</name>
</gene>
<dbReference type="Pfam" id="PF13302">
    <property type="entry name" value="Acetyltransf_3"/>
    <property type="match status" value="1"/>
</dbReference>
<feature type="domain" description="N-acetyltransferase" evidence="2">
    <location>
        <begin position="85"/>
        <end position="253"/>
    </location>
</feature>
<dbReference type="PANTHER" id="PTHR43792:SF16">
    <property type="entry name" value="N-ACETYLTRANSFERASE DOMAIN-CONTAINING PROTEIN"/>
    <property type="match status" value="1"/>
</dbReference>
<dbReference type="CDD" id="cd04301">
    <property type="entry name" value="NAT_SF"/>
    <property type="match status" value="1"/>
</dbReference>
<dbReference type="InterPro" id="IPR000182">
    <property type="entry name" value="GNAT_dom"/>
</dbReference>
<dbReference type="PANTHER" id="PTHR43792">
    <property type="entry name" value="GNAT FAMILY, PUTATIVE (AFU_ORTHOLOGUE AFUA_3G00765)-RELATED-RELATED"/>
    <property type="match status" value="1"/>
</dbReference>
<reference evidence="3 4" key="1">
    <citation type="submission" date="2016-06" db="EMBL/GenBank/DDBJ databases">
        <title>Evolution of pathogenesis and genome organization in the Tremellales.</title>
        <authorList>
            <person name="Cuomo C."/>
            <person name="Litvintseva A."/>
            <person name="Heitman J."/>
            <person name="Chen Y."/>
            <person name="Sun S."/>
            <person name="Springer D."/>
            <person name="Dromer F."/>
            <person name="Young S."/>
            <person name="Zeng Q."/>
            <person name="Chapman S."/>
            <person name="Gujja S."/>
            <person name="Saif S."/>
            <person name="Birren B."/>
        </authorList>
    </citation>
    <scope>NUCLEOTIDE SEQUENCE [LARGE SCALE GENOMIC DNA]</scope>
    <source>
        <strain evidence="3 4">CBS 6039</strain>
    </source>
</reference>
<dbReference type="RefSeq" id="XP_018990634.1">
    <property type="nucleotide sequence ID" value="XM_019141827.1"/>
</dbReference>
<evidence type="ECO:0000259" key="2">
    <source>
        <dbReference type="PROSITE" id="PS51186"/>
    </source>
</evidence>
<sequence length="254" mass="27171">MPDPTAIASGADTDTNPTPTPCPIQLGPTSTSSTSIAYIPLKGAEGFRLTPAGEGDLDDLVDLYNRPELGKWACRRPYPYTKAHTNFLNIPANAPILTSILRTLSLPSTSTNDDDDARKARASFIFNALREESTGKVVGMVFIGPSDRTSTPPGSGSGSGSESGSGSGGLWEVGYDLSPEYWGRGLGRRMVQGALEYAKWAGVTQVCAFHQPENTASAALLSKIGFTKHSERLVEWPKEKGGGKRLCYECRIDL</sequence>
<feature type="compositionally biased region" description="Gly residues" evidence="1">
    <location>
        <begin position="155"/>
        <end position="167"/>
    </location>
</feature>
<dbReference type="OrthoDB" id="630895at2759"/>
<feature type="region of interest" description="Disordered" evidence="1">
    <location>
        <begin position="1"/>
        <end position="31"/>
    </location>
</feature>
<evidence type="ECO:0000313" key="3">
    <source>
        <dbReference type="EMBL" id="ODN74853.1"/>
    </source>
</evidence>
<comment type="caution">
    <text evidence="3">The sequence shown here is derived from an EMBL/GenBank/DDBJ whole genome shotgun (WGS) entry which is preliminary data.</text>
</comment>
<dbReference type="GeneID" id="30158467"/>
<evidence type="ECO:0000256" key="1">
    <source>
        <dbReference type="SAM" id="MobiDB-lite"/>
    </source>
</evidence>
<evidence type="ECO:0000313" key="4">
    <source>
        <dbReference type="Proteomes" id="UP000094065"/>
    </source>
</evidence>
<dbReference type="Gene3D" id="3.40.630.30">
    <property type="match status" value="1"/>
</dbReference>
<proteinExistence type="predicted"/>
<dbReference type="AlphaFoldDB" id="A0A1E3HES5"/>
<dbReference type="InterPro" id="IPR016181">
    <property type="entry name" value="Acyl_CoA_acyltransferase"/>
</dbReference>
<dbReference type="PROSITE" id="PS51186">
    <property type="entry name" value="GNAT"/>
    <property type="match status" value="1"/>
</dbReference>
<keyword evidence="4" id="KW-1185">Reference proteome</keyword>
<name>A0A1E3HES5_9TREE</name>
<dbReference type="GO" id="GO:0016747">
    <property type="term" value="F:acyltransferase activity, transferring groups other than amino-acyl groups"/>
    <property type="evidence" value="ECO:0007669"/>
    <property type="project" value="InterPro"/>
</dbReference>
<dbReference type="STRING" id="1295533.A0A1E3HES5"/>
<accession>A0A1E3HES5</accession>
<dbReference type="InterPro" id="IPR051531">
    <property type="entry name" value="N-acetyltransferase"/>
</dbReference>
<dbReference type="EMBL" id="AWGJ01000011">
    <property type="protein sequence ID" value="ODN74853.1"/>
    <property type="molecule type" value="Genomic_DNA"/>
</dbReference>
<organism evidence="3 4">
    <name type="scientific">Cryptococcus amylolentus CBS 6039</name>
    <dbReference type="NCBI Taxonomy" id="1295533"/>
    <lineage>
        <taxon>Eukaryota</taxon>
        <taxon>Fungi</taxon>
        <taxon>Dikarya</taxon>
        <taxon>Basidiomycota</taxon>
        <taxon>Agaricomycotina</taxon>
        <taxon>Tremellomycetes</taxon>
        <taxon>Tremellales</taxon>
        <taxon>Cryptococcaceae</taxon>
        <taxon>Cryptococcus</taxon>
    </lineage>
</organism>
<protein>
    <recommendedName>
        <fullName evidence="2">N-acetyltransferase domain-containing protein</fullName>
    </recommendedName>
</protein>